<proteinExistence type="inferred from homology"/>
<dbReference type="InterPro" id="IPR020103">
    <property type="entry name" value="PsdUridine_synth_cat_dom_sf"/>
</dbReference>
<dbReference type="KEGG" id="rml:FF011L_18660"/>
<dbReference type="PANTHER" id="PTHR21600">
    <property type="entry name" value="MITOCHONDRIAL RNA PSEUDOURIDINE SYNTHASE"/>
    <property type="match status" value="1"/>
</dbReference>
<sequence>MQVLYEDNHLLVVNKPAGIATMGTPDSDTVYSWAGAYLKQKYNKPGNVFVGIVSRLDSFTSGVLVLARTSKSASRLSEQFRESTVEKTYLAVVEGKLEPPSDPQVDWHEWSDWVLKDESAHRMRTVSKGQKGAQEARLKWRIVRRWGDRTLVEVKLLTGRKHQIRVQFSSRGYAVWGDRKYDAKKRMERGIALHSCRIQFLHPTKKDKMEFTAEPPASWRSLLG</sequence>
<evidence type="ECO:0000313" key="4">
    <source>
        <dbReference type="Proteomes" id="UP000320672"/>
    </source>
</evidence>
<comment type="similarity">
    <text evidence="1">Belongs to the pseudouridine synthase RluA family.</text>
</comment>
<dbReference type="CDD" id="cd02869">
    <property type="entry name" value="PseudoU_synth_RluA_like"/>
    <property type="match status" value="1"/>
</dbReference>
<name>A0A517MDZ5_9BACT</name>
<dbReference type="InterPro" id="IPR050188">
    <property type="entry name" value="RluA_PseudoU_synthase"/>
</dbReference>
<dbReference type="RefSeq" id="WP_246109823.1">
    <property type="nucleotide sequence ID" value="NZ_CP036262.1"/>
</dbReference>
<organism evidence="3 4">
    <name type="scientific">Roseimaritima multifibrata</name>
    <dbReference type="NCBI Taxonomy" id="1930274"/>
    <lineage>
        <taxon>Bacteria</taxon>
        <taxon>Pseudomonadati</taxon>
        <taxon>Planctomycetota</taxon>
        <taxon>Planctomycetia</taxon>
        <taxon>Pirellulales</taxon>
        <taxon>Pirellulaceae</taxon>
        <taxon>Roseimaritima</taxon>
    </lineage>
</organism>
<dbReference type="Gene3D" id="3.30.2350.10">
    <property type="entry name" value="Pseudouridine synthase"/>
    <property type="match status" value="1"/>
</dbReference>
<feature type="domain" description="Pseudouridine synthase RsuA/RluA-like" evidence="2">
    <location>
        <begin position="9"/>
        <end position="170"/>
    </location>
</feature>
<dbReference type="SUPFAM" id="SSF55120">
    <property type="entry name" value="Pseudouridine synthase"/>
    <property type="match status" value="1"/>
</dbReference>
<dbReference type="EMBL" id="CP036262">
    <property type="protein sequence ID" value="QDS93111.1"/>
    <property type="molecule type" value="Genomic_DNA"/>
</dbReference>
<dbReference type="EC" id="5.4.99.24" evidence="3"/>
<keyword evidence="3" id="KW-0413">Isomerase</keyword>
<evidence type="ECO:0000256" key="1">
    <source>
        <dbReference type="ARBA" id="ARBA00010876"/>
    </source>
</evidence>
<dbReference type="GO" id="GO:0003723">
    <property type="term" value="F:RNA binding"/>
    <property type="evidence" value="ECO:0007669"/>
    <property type="project" value="InterPro"/>
</dbReference>
<reference evidence="3 4" key="1">
    <citation type="submission" date="2019-02" db="EMBL/GenBank/DDBJ databases">
        <title>Deep-cultivation of Planctomycetes and their phenomic and genomic characterization uncovers novel biology.</title>
        <authorList>
            <person name="Wiegand S."/>
            <person name="Jogler M."/>
            <person name="Boedeker C."/>
            <person name="Pinto D."/>
            <person name="Vollmers J."/>
            <person name="Rivas-Marin E."/>
            <person name="Kohn T."/>
            <person name="Peeters S.H."/>
            <person name="Heuer A."/>
            <person name="Rast P."/>
            <person name="Oberbeckmann S."/>
            <person name="Bunk B."/>
            <person name="Jeske O."/>
            <person name="Meyerdierks A."/>
            <person name="Storesund J.E."/>
            <person name="Kallscheuer N."/>
            <person name="Luecker S."/>
            <person name="Lage O.M."/>
            <person name="Pohl T."/>
            <person name="Merkel B.J."/>
            <person name="Hornburger P."/>
            <person name="Mueller R.-W."/>
            <person name="Bruemmer F."/>
            <person name="Labrenz M."/>
            <person name="Spormann A.M."/>
            <person name="Op den Camp H."/>
            <person name="Overmann J."/>
            <person name="Amann R."/>
            <person name="Jetten M.S.M."/>
            <person name="Mascher T."/>
            <person name="Medema M.H."/>
            <person name="Devos D.P."/>
            <person name="Kaster A.-K."/>
            <person name="Ovreas L."/>
            <person name="Rohde M."/>
            <person name="Galperin M.Y."/>
            <person name="Jogler C."/>
        </authorList>
    </citation>
    <scope>NUCLEOTIDE SEQUENCE [LARGE SCALE GENOMIC DNA]</scope>
    <source>
        <strain evidence="3 4">FF011L</strain>
    </source>
</reference>
<dbReference type="GO" id="GO:0000455">
    <property type="term" value="P:enzyme-directed rRNA pseudouridine synthesis"/>
    <property type="evidence" value="ECO:0007669"/>
    <property type="project" value="TreeGrafter"/>
</dbReference>
<dbReference type="InterPro" id="IPR006145">
    <property type="entry name" value="PsdUridine_synth_RsuA/RluA"/>
</dbReference>
<evidence type="ECO:0000313" key="3">
    <source>
        <dbReference type="EMBL" id="QDS93111.1"/>
    </source>
</evidence>
<dbReference type="Proteomes" id="UP000320672">
    <property type="component" value="Chromosome"/>
</dbReference>
<protein>
    <submittedName>
        <fullName evidence="3">Ribosomal large subunit pseudouridine synthase C</fullName>
        <ecNumber evidence="3">5.4.99.24</ecNumber>
    </submittedName>
</protein>
<accession>A0A517MDZ5</accession>
<dbReference type="AlphaFoldDB" id="A0A517MDZ5"/>
<gene>
    <name evidence="3" type="primary">rluC_1</name>
    <name evidence="3" type="ORF">FF011L_18660</name>
</gene>
<evidence type="ECO:0000259" key="2">
    <source>
        <dbReference type="Pfam" id="PF00849"/>
    </source>
</evidence>
<dbReference type="PANTHER" id="PTHR21600:SF44">
    <property type="entry name" value="RIBOSOMAL LARGE SUBUNIT PSEUDOURIDINE SYNTHASE D"/>
    <property type="match status" value="1"/>
</dbReference>
<dbReference type="Pfam" id="PF00849">
    <property type="entry name" value="PseudoU_synth_2"/>
    <property type="match status" value="1"/>
</dbReference>
<dbReference type="GO" id="GO:0160141">
    <property type="term" value="F:23S rRNA pseudouridine(955/2504/2580) synthase activity"/>
    <property type="evidence" value="ECO:0007669"/>
    <property type="project" value="UniProtKB-EC"/>
</dbReference>
<keyword evidence="4" id="KW-1185">Reference proteome</keyword>